<reference evidence="2" key="1">
    <citation type="journal article" date="2020" name="Cell">
        <title>Large-Scale Comparative Analyses of Tick Genomes Elucidate Their Genetic Diversity and Vector Capacities.</title>
        <authorList>
            <consortium name="Tick Genome and Microbiome Consortium (TIGMIC)"/>
            <person name="Jia N."/>
            <person name="Wang J."/>
            <person name="Shi W."/>
            <person name="Du L."/>
            <person name="Sun Y."/>
            <person name="Zhan W."/>
            <person name="Jiang J.F."/>
            <person name="Wang Q."/>
            <person name="Zhang B."/>
            <person name="Ji P."/>
            <person name="Bell-Sakyi L."/>
            <person name="Cui X.M."/>
            <person name="Yuan T.T."/>
            <person name="Jiang B.G."/>
            <person name="Yang W.F."/>
            <person name="Lam T.T."/>
            <person name="Chang Q.C."/>
            <person name="Ding S.J."/>
            <person name="Wang X.J."/>
            <person name="Zhu J.G."/>
            <person name="Ruan X.D."/>
            <person name="Zhao L."/>
            <person name="Wei J.T."/>
            <person name="Ye R.Z."/>
            <person name="Que T.C."/>
            <person name="Du C.H."/>
            <person name="Zhou Y.H."/>
            <person name="Cheng J.X."/>
            <person name="Dai P.F."/>
            <person name="Guo W.B."/>
            <person name="Han X.H."/>
            <person name="Huang E.J."/>
            <person name="Li L.F."/>
            <person name="Wei W."/>
            <person name="Gao Y.C."/>
            <person name="Liu J.Z."/>
            <person name="Shao H.Z."/>
            <person name="Wang X."/>
            <person name="Wang C.C."/>
            <person name="Yang T.C."/>
            <person name="Huo Q.B."/>
            <person name="Li W."/>
            <person name="Chen H.Y."/>
            <person name="Chen S.E."/>
            <person name="Zhou L.G."/>
            <person name="Ni X.B."/>
            <person name="Tian J.H."/>
            <person name="Sheng Y."/>
            <person name="Liu T."/>
            <person name="Pan Y.S."/>
            <person name="Xia L.Y."/>
            <person name="Li J."/>
            <person name="Zhao F."/>
            <person name="Cao W.C."/>
        </authorList>
    </citation>
    <scope>NUCLEOTIDE SEQUENCE</scope>
    <source>
        <strain evidence="2">Rmic-2018</strain>
    </source>
</reference>
<keyword evidence="3" id="KW-1185">Reference proteome</keyword>
<reference evidence="2" key="2">
    <citation type="submission" date="2021-09" db="EMBL/GenBank/DDBJ databases">
        <authorList>
            <person name="Jia N."/>
            <person name="Wang J."/>
            <person name="Shi W."/>
            <person name="Du L."/>
            <person name="Sun Y."/>
            <person name="Zhan W."/>
            <person name="Jiang J."/>
            <person name="Wang Q."/>
            <person name="Zhang B."/>
            <person name="Ji P."/>
            <person name="Sakyi L.B."/>
            <person name="Cui X."/>
            <person name="Yuan T."/>
            <person name="Jiang B."/>
            <person name="Yang W."/>
            <person name="Lam T.T.-Y."/>
            <person name="Chang Q."/>
            <person name="Ding S."/>
            <person name="Wang X."/>
            <person name="Zhu J."/>
            <person name="Ruan X."/>
            <person name="Zhao L."/>
            <person name="Wei J."/>
            <person name="Que T."/>
            <person name="Du C."/>
            <person name="Cheng J."/>
            <person name="Dai P."/>
            <person name="Han X."/>
            <person name="Huang E."/>
            <person name="Gao Y."/>
            <person name="Liu J."/>
            <person name="Shao H."/>
            <person name="Ye R."/>
            <person name="Li L."/>
            <person name="Wei W."/>
            <person name="Wang X."/>
            <person name="Wang C."/>
            <person name="Huo Q."/>
            <person name="Li W."/>
            <person name="Guo W."/>
            <person name="Chen H."/>
            <person name="Chen S."/>
            <person name="Zhou L."/>
            <person name="Zhou L."/>
            <person name="Ni X."/>
            <person name="Tian J."/>
            <person name="Zhou Y."/>
            <person name="Sheng Y."/>
            <person name="Liu T."/>
            <person name="Pan Y."/>
            <person name="Xia L."/>
            <person name="Li J."/>
            <person name="Zhao F."/>
            <person name="Cao W."/>
        </authorList>
    </citation>
    <scope>NUCLEOTIDE SEQUENCE</scope>
    <source>
        <strain evidence="2">Rmic-2018</strain>
        <tissue evidence="2">Larvae</tissue>
    </source>
</reference>
<dbReference type="GO" id="GO:0003677">
    <property type="term" value="F:DNA binding"/>
    <property type="evidence" value="ECO:0007669"/>
    <property type="project" value="TreeGrafter"/>
</dbReference>
<dbReference type="Proteomes" id="UP000821866">
    <property type="component" value="Chromosome 7"/>
</dbReference>
<dbReference type="EMBL" id="JABSTU010000009">
    <property type="protein sequence ID" value="KAH8020465.1"/>
    <property type="molecule type" value="Genomic_DNA"/>
</dbReference>
<proteinExistence type="predicted"/>
<comment type="caution">
    <text evidence="2">The sequence shown here is derived from an EMBL/GenBank/DDBJ whole genome shotgun (WGS) entry which is preliminary data.</text>
</comment>
<sequence>MMEQIGNADETSVWLDMSSSTTITQRGDKDVKLLSTSNEHSCFTVMLACTANGRKLPPFIIFKRKTILKEVLSPGVVIRVNKKEYIDEAMMLEWIRVVWNRWASALLRLRSMLVLDAFRGHLTDAVKHALGDGKTDLAVIPGDMTSTLQPLEVVLNKPFKG</sequence>
<dbReference type="Pfam" id="PF03184">
    <property type="entry name" value="DDE_1"/>
    <property type="match status" value="1"/>
</dbReference>
<feature type="domain" description="DDE-1" evidence="1">
    <location>
        <begin position="43"/>
        <end position="160"/>
    </location>
</feature>
<dbReference type="PANTHER" id="PTHR19303">
    <property type="entry name" value="TRANSPOSON"/>
    <property type="match status" value="1"/>
</dbReference>
<organism evidence="2 3">
    <name type="scientific">Rhipicephalus microplus</name>
    <name type="common">Cattle tick</name>
    <name type="synonym">Boophilus microplus</name>
    <dbReference type="NCBI Taxonomy" id="6941"/>
    <lineage>
        <taxon>Eukaryota</taxon>
        <taxon>Metazoa</taxon>
        <taxon>Ecdysozoa</taxon>
        <taxon>Arthropoda</taxon>
        <taxon>Chelicerata</taxon>
        <taxon>Arachnida</taxon>
        <taxon>Acari</taxon>
        <taxon>Parasitiformes</taxon>
        <taxon>Ixodida</taxon>
        <taxon>Ixodoidea</taxon>
        <taxon>Ixodidae</taxon>
        <taxon>Rhipicephalinae</taxon>
        <taxon>Rhipicephalus</taxon>
        <taxon>Boophilus</taxon>
    </lineage>
</organism>
<name>A0A9J6DET8_RHIMP</name>
<gene>
    <name evidence="2" type="ORF">HPB51_001906</name>
</gene>
<dbReference type="PANTHER" id="PTHR19303:SF74">
    <property type="entry name" value="POGO TRANSPOSABLE ELEMENT WITH KRAB DOMAIN"/>
    <property type="match status" value="1"/>
</dbReference>
<accession>A0A9J6DET8</accession>
<protein>
    <recommendedName>
        <fullName evidence="1">DDE-1 domain-containing protein</fullName>
    </recommendedName>
</protein>
<evidence type="ECO:0000313" key="3">
    <source>
        <dbReference type="Proteomes" id="UP000821866"/>
    </source>
</evidence>
<dbReference type="InterPro" id="IPR004875">
    <property type="entry name" value="DDE_SF_endonuclease_dom"/>
</dbReference>
<evidence type="ECO:0000259" key="1">
    <source>
        <dbReference type="Pfam" id="PF03184"/>
    </source>
</evidence>
<dbReference type="AlphaFoldDB" id="A0A9J6DET8"/>
<dbReference type="GO" id="GO:0005634">
    <property type="term" value="C:nucleus"/>
    <property type="evidence" value="ECO:0007669"/>
    <property type="project" value="TreeGrafter"/>
</dbReference>
<evidence type="ECO:0000313" key="2">
    <source>
        <dbReference type="EMBL" id="KAH8020465.1"/>
    </source>
</evidence>
<dbReference type="InterPro" id="IPR050863">
    <property type="entry name" value="CenT-Element_Derived"/>
</dbReference>